<organism evidence="1 2">
    <name type="scientific">Lasiosphaeria miniovina</name>
    <dbReference type="NCBI Taxonomy" id="1954250"/>
    <lineage>
        <taxon>Eukaryota</taxon>
        <taxon>Fungi</taxon>
        <taxon>Dikarya</taxon>
        <taxon>Ascomycota</taxon>
        <taxon>Pezizomycotina</taxon>
        <taxon>Sordariomycetes</taxon>
        <taxon>Sordariomycetidae</taxon>
        <taxon>Sordariales</taxon>
        <taxon>Lasiosphaeriaceae</taxon>
        <taxon>Lasiosphaeria</taxon>
    </lineage>
</organism>
<dbReference type="Proteomes" id="UP001172101">
    <property type="component" value="Unassembled WGS sequence"/>
</dbReference>
<evidence type="ECO:0000313" key="1">
    <source>
        <dbReference type="EMBL" id="KAK0703058.1"/>
    </source>
</evidence>
<protein>
    <submittedName>
        <fullName evidence="1">Uncharacterized protein</fullName>
    </submittedName>
</protein>
<reference evidence="1" key="1">
    <citation type="submission" date="2023-06" db="EMBL/GenBank/DDBJ databases">
        <title>Genome-scale phylogeny and comparative genomics of the fungal order Sordariales.</title>
        <authorList>
            <consortium name="Lawrence Berkeley National Laboratory"/>
            <person name="Hensen N."/>
            <person name="Bonometti L."/>
            <person name="Westerberg I."/>
            <person name="Brannstrom I.O."/>
            <person name="Guillou S."/>
            <person name="Cros-Aarteil S."/>
            <person name="Calhoun S."/>
            <person name="Haridas S."/>
            <person name="Kuo A."/>
            <person name="Mondo S."/>
            <person name="Pangilinan J."/>
            <person name="Riley R."/>
            <person name="LaButti K."/>
            <person name="Andreopoulos B."/>
            <person name="Lipzen A."/>
            <person name="Chen C."/>
            <person name="Yanf M."/>
            <person name="Daum C."/>
            <person name="Ng V."/>
            <person name="Clum A."/>
            <person name="Steindorff A."/>
            <person name="Ohm R."/>
            <person name="Martin F."/>
            <person name="Silar P."/>
            <person name="Natvig D."/>
            <person name="Lalanne C."/>
            <person name="Gautier V."/>
            <person name="Ament-velasquez S.L."/>
            <person name="Kruys A."/>
            <person name="Hutchinson M.I."/>
            <person name="Powell A.J."/>
            <person name="Barry K."/>
            <person name="Miller A.N."/>
            <person name="Grigoriev I.V."/>
            <person name="Debuchy R."/>
            <person name="Gladieux P."/>
            <person name="Thoren M.H."/>
            <person name="Johannesson H."/>
        </authorList>
    </citation>
    <scope>NUCLEOTIDE SEQUENCE</scope>
    <source>
        <strain evidence="1">SMH2392-1A</strain>
    </source>
</reference>
<dbReference type="GeneID" id="85318588"/>
<evidence type="ECO:0000313" key="2">
    <source>
        <dbReference type="Proteomes" id="UP001172101"/>
    </source>
</evidence>
<dbReference type="AlphaFoldDB" id="A0AA39ZT39"/>
<name>A0AA39ZT39_9PEZI</name>
<accession>A0AA39ZT39</accession>
<gene>
    <name evidence="1" type="ORF">B0T26DRAFT_489559</name>
</gene>
<dbReference type="EMBL" id="JAUIRO010000008">
    <property type="protein sequence ID" value="KAK0703058.1"/>
    <property type="molecule type" value="Genomic_DNA"/>
</dbReference>
<sequence length="240" mass="26990">MKTRTSMKLYAERNEVAHADINELVRTEQWLKLADKIVEDLSALETEKLITEEQRAATKAAIWYKIDLHFEIFDLDEEAFTVSAMKAWPLDDKGKAVRTSVRPAPTSNCLAVRNRVVEFGGVGAFVGKEPFSLVCESVFFSHPAFPGTSLKRYTAAISYRFLIPPSSNHSLYPTTSIPPAASSHNHLLLPISNKRQSLKLVPPTATSRRRYHRSETHWLLVARTRGCLRTPTPSSPTLSR</sequence>
<comment type="caution">
    <text evidence="1">The sequence shown here is derived from an EMBL/GenBank/DDBJ whole genome shotgun (WGS) entry which is preliminary data.</text>
</comment>
<keyword evidence="2" id="KW-1185">Reference proteome</keyword>
<proteinExistence type="predicted"/>
<dbReference type="RefSeq" id="XP_060289917.1">
    <property type="nucleotide sequence ID" value="XM_060435318.1"/>
</dbReference>